<comment type="caution">
    <text evidence="2">The sequence shown here is derived from an EMBL/GenBank/DDBJ whole genome shotgun (WGS) entry which is preliminary data.</text>
</comment>
<feature type="non-terminal residue" evidence="2">
    <location>
        <position position="1"/>
    </location>
</feature>
<dbReference type="Proteomes" id="UP000236333">
    <property type="component" value="Unassembled WGS sequence"/>
</dbReference>
<dbReference type="OrthoDB" id="549688at2759"/>
<dbReference type="EMBL" id="PGGS01000107">
    <property type="protein sequence ID" value="PNH09015.1"/>
    <property type="molecule type" value="Genomic_DNA"/>
</dbReference>
<sequence length="151" mass="15258">RPGEGGSEAAAGKGSGGGGAGKRKGSEGGRRLASPRRVRFADGPLGGAADGHPAAEGRGGPLRPVRELGGGAVRGGGSVSKRDVRELERPELLGNEEYEHSLKKLRVRVGLLPAAPPARPFASKLKAVEVPGVGKLRRHASRAAASAPVDA</sequence>
<feature type="compositionally biased region" description="Gly residues" evidence="1">
    <location>
        <begin position="68"/>
        <end position="78"/>
    </location>
</feature>
<feature type="region of interest" description="Disordered" evidence="1">
    <location>
        <begin position="1"/>
        <end position="82"/>
    </location>
</feature>
<dbReference type="AlphaFoldDB" id="A0A2J8A942"/>
<gene>
    <name evidence="2" type="ORF">TSOC_004347</name>
</gene>
<evidence type="ECO:0000313" key="3">
    <source>
        <dbReference type="Proteomes" id="UP000236333"/>
    </source>
</evidence>
<proteinExistence type="predicted"/>
<evidence type="ECO:0000313" key="2">
    <source>
        <dbReference type="EMBL" id="PNH09015.1"/>
    </source>
</evidence>
<name>A0A2J8A942_9CHLO</name>
<keyword evidence="3" id="KW-1185">Reference proteome</keyword>
<reference evidence="2 3" key="1">
    <citation type="journal article" date="2017" name="Mol. Biol. Evol.">
        <title>The 4-celled Tetrabaena socialis nuclear genome reveals the essential components for genetic control of cell number at the origin of multicellularity in the volvocine lineage.</title>
        <authorList>
            <person name="Featherston J."/>
            <person name="Arakaki Y."/>
            <person name="Hanschen E.R."/>
            <person name="Ferris P.J."/>
            <person name="Michod R.E."/>
            <person name="Olson B.J.S.C."/>
            <person name="Nozaki H."/>
            <person name="Durand P.M."/>
        </authorList>
    </citation>
    <scope>NUCLEOTIDE SEQUENCE [LARGE SCALE GENOMIC DNA]</scope>
    <source>
        <strain evidence="2 3">NIES-571</strain>
    </source>
</reference>
<evidence type="ECO:0000256" key="1">
    <source>
        <dbReference type="SAM" id="MobiDB-lite"/>
    </source>
</evidence>
<organism evidence="2 3">
    <name type="scientific">Tetrabaena socialis</name>
    <dbReference type="NCBI Taxonomy" id="47790"/>
    <lineage>
        <taxon>Eukaryota</taxon>
        <taxon>Viridiplantae</taxon>
        <taxon>Chlorophyta</taxon>
        <taxon>core chlorophytes</taxon>
        <taxon>Chlorophyceae</taxon>
        <taxon>CS clade</taxon>
        <taxon>Chlamydomonadales</taxon>
        <taxon>Tetrabaenaceae</taxon>
        <taxon>Tetrabaena</taxon>
    </lineage>
</organism>
<accession>A0A2J8A942</accession>
<protein>
    <submittedName>
        <fullName evidence="2">Uncharacterized protein</fullName>
    </submittedName>
</protein>